<organism evidence="10 11">
    <name type="scientific">Lactococcus fujiensis JCM 16395</name>
    <dbReference type="NCBI Taxonomy" id="1291764"/>
    <lineage>
        <taxon>Bacteria</taxon>
        <taxon>Bacillati</taxon>
        <taxon>Bacillota</taxon>
        <taxon>Bacilli</taxon>
        <taxon>Lactobacillales</taxon>
        <taxon>Streptococcaceae</taxon>
        <taxon>Lactococcus</taxon>
    </lineage>
</organism>
<proteinExistence type="inferred from homology"/>
<dbReference type="Proteomes" id="UP000218181">
    <property type="component" value="Unassembled WGS sequence"/>
</dbReference>
<dbReference type="Pfam" id="PF01171">
    <property type="entry name" value="ATP_bind_3"/>
    <property type="match status" value="1"/>
</dbReference>
<evidence type="ECO:0000256" key="2">
    <source>
        <dbReference type="ARBA" id="ARBA00022490"/>
    </source>
</evidence>
<evidence type="ECO:0000256" key="3">
    <source>
        <dbReference type="ARBA" id="ARBA00022598"/>
    </source>
</evidence>
<dbReference type="InterPro" id="IPR012094">
    <property type="entry name" value="tRNA_Ile_lys_synt"/>
</dbReference>
<keyword evidence="4 8" id="KW-0819">tRNA processing</keyword>
<dbReference type="GO" id="GO:0032267">
    <property type="term" value="F:tRNA(Ile)-lysidine synthase activity"/>
    <property type="evidence" value="ECO:0007669"/>
    <property type="project" value="UniProtKB-EC"/>
</dbReference>
<sequence>MYELKDVLEIEIGIAHINHGLREASNFEEIEIRKIAKARNVDLFVGRFTGKFTEQKARDFRYSFFEDIMLKNGYTAILTAHHQGDLVETFLMREITGRALQSLQSIQAVRPFANGELIRPLLQFKKSEFDAPLYFEDQTNHGLAYFRNRVRNQIIPELSNENPKFSDGIADLSTEIEMAMTVINEKIESCSLIGENDNKISISDFLKESDSLKYFILRTYFAKFPQIQLSRAKLQELIHVIKRPQQYRSELNRDYFFVKTATSFYVEEKDYIIASDNWQDFIEILEENPHDKSYQVIHIPEKGKIEIRRRMPHDEILIRGKHKKLRKFFIDEHISLEDRNNFLILVENNVYAIANLACSDLSKVAKNDRMGRTLWVRPVLREEK</sequence>
<feature type="domain" description="Lysidine-tRNA(Ile) synthetase C-terminal" evidence="9">
    <location>
        <begin position="305"/>
        <end position="375"/>
    </location>
</feature>
<keyword evidence="3 8" id="KW-0436">Ligase</keyword>
<dbReference type="GO" id="GO:0005737">
    <property type="term" value="C:cytoplasm"/>
    <property type="evidence" value="ECO:0007669"/>
    <property type="project" value="UniProtKB-SubCell"/>
</dbReference>
<evidence type="ECO:0000313" key="10">
    <source>
        <dbReference type="EMBL" id="PCR99162.1"/>
    </source>
</evidence>
<dbReference type="InterPro" id="IPR014729">
    <property type="entry name" value="Rossmann-like_a/b/a_fold"/>
</dbReference>
<dbReference type="GO" id="GO:0006400">
    <property type="term" value="P:tRNA modification"/>
    <property type="evidence" value="ECO:0007669"/>
    <property type="project" value="UniProtKB-UniRule"/>
</dbReference>
<dbReference type="NCBIfam" id="TIGR02432">
    <property type="entry name" value="lysidine_TilS_N"/>
    <property type="match status" value="1"/>
</dbReference>
<dbReference type="CDD" id="cd01992">
    <property type="entry name" value="TilS_N"/>
    <property type="match status" value="1"/>
</dbReference>
<keyword evidence="2 8" id="KW-0963">Cytoplasm</keyword>
<name>A0A2A5RJ68_9LACT</name>
<dbReference type="InterPro" id="IPR012795">
    <property type="entry name" value="tRNA_Ile_lys_synt_N"/>
</dbReference>
<evidence type="ECO:0000256" key="7">
    <source>
        <dbReference type="ARBA" id="ARBA00048539"/>
    </source>
</evidence>
<dbReference type="PANTHER" id="PTHR43033">
    <property type="entry name" value="TRNA(ILE)-LYSIDINE SYNTHASE-RELATED"/>
    <property type="match status" value="1"/>
</dbReference>
<evidence type="ECO:0000256" key="1">
    <source>
        <dbReference type="ARBA" id="ARBA00004496"/>
    </source>
</evidence>
<dbReference type="STRING" id="1291764.GCA_001311235_02454"/>
<keyword evidence="5" id="KW-0547">Nucleotide-binding</keyword>
<dbReference type="GO" id="GO:0005524">
    <property type="term" value="F:ATP binding"/>
    <property type="evidence" value="ECO:0007669"/>
    <property type="project" value="UniProtKB-KW"/>
</dbReference>
<comment type="caution">
    <text evidence="10">The sequence shown here is derived from an EMBL/GenBank/DDBJ whole genome shotgun (WGS) entry which is preliminary data.</text>
</comment>
<accession>A0A2A5RJ68</accession>
<evidence type="ECO:0000256" key="4">
    <source>
        <dbReference type="ARBA" id="ARBA00022694"/>
    </source>
</evidence>
<reference evidence="10 11" key="1">
    <citation type="submission" date="2014-12" db="EMBL/GenBank/DDBJ databases">
        <title>Draft genome sequences of 10 type strains of Lactococcus.</title>
        <authorList>
            <person name="Sun Z."/>
            <person name="Zhong Z."/>
            <person name="Liu W."/>
            <person name="Zhang W."/>
            <person name="Zhang H."/>
        </authorList>
    </citation>
    <scope>NUCLEOTIDE SEQUENCE [LARGE SCALE GENOMIC DNA]</scope>
    <source>
        <strain evidence="10 11">JCM 16395</strain>
    </source>
</reference>
<comment type="similarity">
    <text evidence="8">Belongs to the tRNA(Ile)-lysidine synthase family.</text>
</comment>
<dbReference type="HAMAP" id="MF_01161">
    <property type="entry name" value="tRNA_Ile_lys_synt"/>
    <property type="match status" value="1"/>
</dbReference>
<dbReference type="SUPFAM" id="SSF56037">
    <property type="entry name" value="PheT/TilS domain"/>
    <property type="match status" value="1"/>
</dbReference>
<keyword evidence="6" id="KW-0067">ATP-binding</keyword>
<dbReference type="EC" id="6.3.4.19" evidence="8"/>
<comment type="subcellular location">
    <subcellularLocation>
        <location evidence="1 8">Cytoplasm</location>
    </subcellularLocation>
</comment>
<evidence type="ECO:0000313" key="11">
    <source>
        <dbReference type="Proteomes" id="UP000218181"/>
    </source>
</evidence>
<evidence type="ECO:0000256" key="6">
    <source>
        <dbReference type="ARBA" id="ARBA00022840"/>
    </source>
</evidence>
<comment type="catalytic activity">
    <reaction evidence="7 8">
        <text>cytidine(34) in tRNA(Ile2) + L-lysine + ATP = lysidine(34) in tRNA(Ile2) + AMP + diphosphate + H(+)</text>
        <dbReference type="Rhea" id="RHEA:43744"/>
        <dbReference type="Rhea" id="RHEA-COMP:10625"/>
        <dbReference type="Rhea" id="RHEA-COMP:10670"/>
        <dbReference type="ChEBI" id="CHEBI:15378"/>
        <dbReference type="ChEBI" id="CHEBI:30616"/>
        <dbReference type="ChEBI" id="CHEBI:32551"/>
        <dbReference type="ChEBI" id="CHEBI:33019"/>
        <dbReference type="ChEBI" id="CHEBI:82748"/>
        <dbReference type="ChEBI" id="CHEBI:83665"/>
        <dbReference type="ChEBI" id="CHEBI:456215"/>
        <dbReference type="EC" id="6.3.4.19"/>
    </reaction>
</comment>
<dbReference type="PANTHER" id="PTHR43033:SF1">
    <property type="entry name" value="TRNA(ILE)-LYSIDINE SYNTHASE-RELATED"/>
    <property type="match status" value="1"/>
</dbReference>
<dbReference type="SUPFAM" id="SSF52402">
    <property type="entry name" value="Adenine nucleotide alpha hydrolases-like"/>
    <property type="match status" value="1"/>
</dbReference>
<evidence type="ECO:0000256" key="5">
    <source>
        <dbReference type="ARBA" id="ARBA00022741"/>
    </source>
</evidence>
<dbReference type="NCBIfam" id="TIGR02433">
    <property type="entry name" value="lysidine_TilS_C"/>
    <property type="match status" value="1"/>
</dbReference>
<dbReference type="SMART" id="SM00977">
    <property type="entry name" value="TilS_C"/>
    <property type="match status" value="1"/>
</dbReference>
<comment type="function">
    <text evidence="8">Ligates lysine onto the cytidine present at position 34 of the AUA codon-specific tRNA(Ile) that contains the anticodon CAU, in an ATP-dependent manner. Cytidine is converted to lysidine, thus changing the amino acid specificity of the tRNA from methionine to isoleucine.</text>
</comment>
<gene>
    <name evidence="8" type="primary">tilS</name>
    <name evidence="10" type="ORF">RT41_GL000463</name>
</gene>
<dbReference type="Gene3D" id="3.40.50.620">
    <property type="entry name" value="HUPs"/>
    <property type="match status" value="1"/>
</dbReference>
<dbReference type="AlphaFoldDB" id="A0A2A5RJ68"/>
<comment type="caution">
    <text evidence="8">Lacks conserved residue(s) required for the propagation of feature annotation.</text>
</comment>
<dbReference type="EMBL" id="JXJU01000011">
    <property type="protein sequence ID" value="PCR99162.1"/>
    <property type="molecule type" value="Genomic_DNA"/>
</dbReference>
<keyword evidence="11" id="KW-1185">Reference proteome</keyword>
<evidence type="ECO:0000256" key="8">
    <source>
        <dbReference type="HAMAP-Rule" id="MF_01161"/>
    </source>
</evidence>
<protein>
    <recommendedName>
        <fullName evidence="8">tRNA(Ile)-lysidine synthase</fullName>
        <ecNumber evidence="8">6.3.4.19</ecNumber>
    </recommendedName>
    <alternativeName>
        <fullName evidence="8">tRNA(Ile)-2-lysyl-cytidine synthase</fullName>
    </alternativeName>
    <alternativeName>
        <fullName evidence="8">tRNA(Ile)-lysidine synthetase</fullName>
    </alternativeName>
</protein>
<dbReference type="InterPro" id="IPR012796">
    <property type="entry name" value="Lysidine-tRNA-synth_C"/>
</dbReference>
<evidence type="ECO:0000259" key="9">
    <source>
        <dbReference type="SMART" id="SM00977"/>
    </source>
</evidence>
<dbReference type="InterPro" id="IPR011063">
    <property type="entry name" value="TilS/TtcA_N"/>
</dbReference>